<dbReference type="InterPro" id="IPR029063">
    <property type="entry name" value="SAM-dependent_MTases_sf"/>
</dbReference>
<keyword evidence="2" id="KW-1185">Reference proteome</keyword>
<comment type="caution">
    <text evidence="1">The sequence shown here is derived from an EMBL/GenBank/DDBJ whole genome shotgun (WGS) entry which is preliminary data.</text>
</comment>
<dbReference type="PANTHER" id="PTHR38451">
    <property type="entry name" value="TRNA (ADENINE(22)-N(1))-METHYLTRANSFERASE"/>
    <property type="match status" value="1"/>
</dbReference>
<dbReference type="Proteomes" id="UP000473648">
    <property type="component" value="Unassembled WGS sequence"/>
</dbReference>
<dbReference type="GO" id="GO:0032259">
    <property type="term" value="P:methylation"/>
    <property type="evidence" value="ECO:0007669"/>
    <property type="project" value="UniProtKB-KW"/>
</dbReference>
<proteinExistence type="predicted"/>
<evidence type="ECO:0000313" key="2">
    <source>
        <dbReference type="Proteomes" id="UP000473648"/>
    </source>
</evidence>
<organism evidence="1 2">
    <name type="scientific">Candidatus Pseudoramibacter fermentans</name>
    <dbReference type="NCBI Taxonomy" id="2594427"/>
    <lineage>
        <taxon>Bacteria</taxon>
        <taxon>Bacillati</taxon>
        <taxon>Bacillota</taxon>
        <taxon>Clostridia</taxon>
        <taxon>Eubacteriales</taxon>
        <taxon>Eubacteriaceae</taxon>
        <taxon>Pseudoramibacter</taxon>
    </lineage>
</organism>
<sequence>MIAKRLEVISELVAHSRCTADIGTDHGIVPLKLIDSHRADKVIATDVSAPSLNKTQKKVAINHLGSKIITRLGNGLDPINKNECDTIIIAGMGGLLIKDILNRGVNKIKNATLILQPMNNAHFVRMFLEFSDYKITKEMIVFENNHYYQIIVAEPGNMKIDDPIDYWVGCKSARKSDAVFENFIKSLISKQKEIIHYTKNQPTANARRKIIQTKNIICMLEETLK</sequence>
<gene>
    <name evidence="1" type="ORF">FRC53_05215</name>
</gene>
<evidence type="ECO:0000313" key="1">
    <source>
        <dbReference type="EMBL" id="MQM72816.1"/>
    </source>
</evidence>
<dbReference type="EMBL" id="VOGB01000004">
    <property type="protein sequence ID" value="MQM72816.1"/>
    <property type="molecule type" value="Genomic_DNA"/>
</dbReference>
<dbReference type="SUPFAM" id="SSF53335">
    <property type="entry name" value="S-adenosyl-L-methionine-dependent methyltransferases"/>
    <property type="match status" value="1"/>
</dbReference>
<dbReference type="PANTHER" id="PTHR38451:SF1">
    <property type="entry name" value="TRNA (ADENINE(22)-N(1))-METHYLTRANSFERASE"/>
    <property type="match status" value="1"/>
</dbReference>
<name>A0A6L5GSH4_9FIRM</name>
<reference evidence="1" key="1">
    <citation type="journal article" date="2020" name="Appl. Environ. Microbiol.">
        <title>Medium-Chain Fatty Acid Synthesis by 'Candidatus Weimeria bifida' gen. nov., sp. nov., and 'Candidatus Pseudoramibacter fermentans' sp. nov.</title>
        <authorList>
            <person name="Scarborough M.J."/>
            <person name="Myers K.S."/>
            <person name="Donohue T.J."/>
            <person name="Noguera D.R."/>
        </authorList>
    </citation>
    <scope>NUCLEOTIDE SEQUENCE</scope>
    <source>
        <strain evidence="1">EUB1.1</strain>
    </source>
</reference>
<keyword evidence="1" id="KW-0489">Methyltransferase</keyword>
<dbReference type="PIRSF" id="PIRSF018637">
    <property type="entry name" value="TrmK"/>
    <property type="match status" value="1"/>
</dbReference>
<keyword evidence="1" id="KW-0808">Transferase</keyword>
<accession>A0A6L5GSH4</accession>
<dbReference type="AlphaFoldDB" id="A0A6L5GSH4"/>
<dbReference type="Gene3D" id="3.40.50.150">
    <property type="entry name" value="Vaccinia Virus protein VP39"/>
    <property type="match status" value="1"/>
</dbReference>
<protein>
    <submittedName>
        <fullName evidence="1">SAM-dependent methyltransferase</fullName>
    </submittedName>
</protein>
<dbReference type="InterPro" id="IPR006901">
    <property type="entry name" value="TrmK"/>
</dbReference>
<dbReference type="GO" id="GO:0160105">
    <property type="term" value="F:tRNA (adenine(22)-N1)-methyltransferase activity"/>
    <property type="evidence" value="ECO:0007669"/>
    <property type="project" value="InterPro"/>
</dbReference>
<dbReference type="Pfam" id="PF12847">
    <property type="entry name" value="Methyltransf_18"/>
    <property type="match status" value="1"/>
</dbReference>